<dbReference type="InterPro" id="IPR038418">
    <property type="entry name" value="6-PTP_synth/QueD_sf"/>
</dbReference>
<evidence type="ECO:0000256" key="9">
    <source>
        <dbReference type="ARBA" id="ARBA00031449"/>
    </source>
</evidence>
<keyword evidence="7" id="KW-0862">Zinc</keyword>
<gene>
    <name evidence="11" type="ORF">Tbon_01065</name>
</gene>
<evidence type="ECO:0000256" key="4">
    <source>
        <dbReference type="ARBA" id="ARBA00012982"/>
    </source>
</evidence>
<dbReference type="Proteomes" id="UP000326331">
    <property type="component" value="Chromosome"/>
</dbReference>
<comment type="similarity">
    <text evidence="3">Belongs to the PTPS family. QueD subfamily.</text>
</comment>
<dbReference type="PANTHER" id="PTHR12589:SF7">
    <property type="entry name" value="6-PYRUVOYL TETRAHYDROBIOPTERIN SYNTHASE"/>
    <property type="match status" value="1"/>
</dbReference>
<reference evidence="11 12" key="2">
    <citation type="submission" date="2019-10" db="EMBL/GenBank/DDBJ databases">
        <title>Thermopilla bonchosmolovskayae gen. nov., sp. nov., a moderately thermophilic Chloroflexi bacterium from a Chukotka hot spring (Arctic, Russia), representing a novel classis Thermopillaia, which include previously uncultivated lineage OLB14.</title>
        <authorList>
            <person name="Kochetkova T.V."/>
            <person name="Zayulina K.S."/>
            <person name="Zhigarkov V.S."/>
            <person name="Minaev N.V."/>
            <person name="Novikov A."/>
            <person name="Toshchakov S.V."/>
            <person name="Elcheninov A.G."/>
            <person name="Kublanov I.V."/>
        </authorList>
    </citation>
    <scope>NUCLEOTIDE SEQUENCE [LARGE SCALE GENOMIC DNA]</scope>
    <source>
        <strain evidence="11 12">3753O</strain>
    </source>
</reference>
<evidence type="ECO:0000313" key="11">
    <source>
        <dbReference type="EMBL" id="QFG01950.1"/>
    </source>
</evidence>
<comment type="pathway">
    <text evidence="2">Purine metabolism; 7-cyano-7-deazaguanine biosynthesis.</text>
</comment>
<evidence type="ECO:0000256" key="8">
    <source>
        <dbReference type="ARBA" id="ARBA00023239"/>
    </source>
</evidence>
<dbReference type="PANTHER" id="PTHR12589">
    <property type="entry name" value="PYRUVOYL TETRAHYDROBIOPTERIN SYNTHASE"/>
    <property type="match status" value="1"/>
</dbReference>
<organism evidence="11 12">
    <name type="scientific">Tepidiforma bonchosmolovskayae</name>
    <dbReference type="NCBI Taxonomy" id="2601677"/>
    <lineage>
        <taxon>Bacteria</taxon>
        <taxon>Bacillati</taxon>
        <taxon>Chloroflexota</taxon>
        <taxon>Tepidiformia</taxon>
        <taxon>Tepidiformales</taxon>
        <taxon>Tepidiformaceae</taxon>
        <taxon>Tepidiforma</taxon>
    </lineage>
</organism>
<evidence type="ECO:0000256" key="10">
    <source>
        <dbReference type="ARBA" id="ARBA00048807"/>
    </source>
</evidence>
<evidence type="ECO:0000256" key="3">
    <source>
        <dbReference type="ARBA" id="ARBA00008900"/>
    </source>
</evidence>
<sequence length="174" mass="19919">MRAVRRPAATMEPMHTSRKITVERNRLRFAAAHMATFSGDCEPLHGHNYDVFIEIEGPLTEDAWVWDFGAVKRAARELTELLDHKFILQRSSPHLEIREEPDSWEVSYRGRTYRFPASDVLPLPILNSTAECIAEWFAGRLFGALLQQGATHIRRLTVGIEEMPGQAGWYTLEL</sequence>
<evidence type="ECO:0000256" key="1">
    <source>
        <dbReference type="ARBA" id="ARBA00001947"/>
    </source>
</evidence>
<dbReference type="EC" id="4.1.2.50" evidence="4"/>
<reference evidence="11 12" key="1">
    <citation type="submission" date="2019-08" db="EMBL/GenBank/DDBJ databases">
        <authorList>
            <person name="Toschakov S.V."/>
        </authorList>
    </citation>
    <scope>NUCLEOTIDE SEQUENCE [LARGE SCALE GENOMIC DNA]</scope>
    <source>
        <strain evidence="11 12">3753O</strain>
    </source>
</reference>
<dbReference type="EMBL" id="CP042829">
    <property type="protein sequence ID" value="QFG01950.1"/>
    <property type="molecule type" value="Genomic_DNA"/>
</dbReference>
<accession>A0ABX6BZ10</accession>
<evidence type="ECO:0000256" key="5">
    <source>
        <dbReference type="ARBA" id="ARBA00018141"/>
    </source>
</evidence>
<evidence type="ECO:0000256" key="7">
    <source>
        <dbReference type="ARBA" id="ARBA00022833"/>
    </source>
</evidence>
<evidence type="ECO:0000256" key="6">
    <source>
        <dbReference type="ARBA" id="ARBA00022723"/>
    </source>
</evidence>
<dbReference type="Pfam" id="PF01242">
    <property type="entry name" value="PTPS"/>
    <property type="match status" value="1"/>
</dbReference>
<proteinExistence type="inferred from homology"/>
<dbReference type="InterPro" id="IPR007115">
    <property type="entry name" value="6-PTP_synth/QueD"/>
</dbReference>
<evidence type="ECO:0000313" key="12">
    <source>
        <dbReference type="Proteomes" id="UP000326331"/>
    </source>
</evidence>
<name>A0ABX6BZ10_9CHLR</name>
<evidence type="ECO:0000256" key="2">
    <source>
        <dbReference type="ARBA" id="ARBA00005061"/>
    </source>
</evidence>
<comment type="catalytic activity">
    <reaction evidence="10">
        <text>7,8-dihydroneopterin 3'-triphosphate + H2O = 6-carboxy-5,6,7,8-tetrahydropterin + triphosphate + acetaldehyde + 2 H(+)</text>
        <dbReference type="Rhea" id="RHEA:27966"/>
        <dbReference type="ChEBI" id="CHEBI:15343"/>
        <dbReference type="ChEBI" id="CHEBI:15377"/>
        <dbReference type="ChEBI" id="CHEBI:15378"/>
        <dbReference type="ChEBI" id="CHEBI:18036"/>
        <dbReference type="ChEBI" id="CHEBI:58462"/>
        <dbReference type="ChEBI" id="CHEBI:61032"/>
        <dbReference type="EC" id="4.1.2.50"/>
    </reaction>
</comment>
<keyword evidence="6" id="KW-0479">Metal-binding</keyword>
<protein>
    <recommendedName>
        <fullName evidence="5">6-carboxy-5,6,7,8-tetrahydropterin synthase</fullName>
        <ecNumber evidence="4">4.1.2.50</ecNumber>
    </recommendedName>
    <alternativeName>
        <fullName evidence="9">Queuosine biosynthesis protein QueD</fullName>
    </alternativeName>
</protein>
<dbReference type="SUPFAM" id="SSF55620">
    <property type="entry name" value="Tetrahydrobiopterin biosynthesis enzymes-like"/>
    <property type="match status" value="1"/>
</dbReference>
<dbReference type="Gene3D" id="3.30.479.10">
    <property type="entry name" value="6-pyruvoyl tetrahydropterin synthase/QueD"/>
    <property type="match status" value="1"/>
</dbReference>
<keyword evidence="8" id="KW-0456">Lyase</keyword>
<keyword evidence="12" id="KW-1185">Reference proteome</keyword>
<comment type="cofactor">
    <cofactor evidence="1">
        <name>Zn(2+)</name>
        <dbReference type="ChEBI" id="CHEBI:29105"/>
    </cofactor>
</comment>